<dbReference type="AlphaFoldDB" id="I6Z6F4"/>
<gene>
    <name evidence="1" type="ordered locus">WEN_01875</name>
</gene>
<dbReference type="KEGG" id="mwe:WEN_01875"/>
<dbReference type="EMBL" id="CP003703">
    <property type="protein sequence ID" value="AFN65168.1"/>
    <property type="molecule type" value="Genomic_DNA"/>
</dbReference>
<organism evidence="1 2">
    <name type="scientific">Mycoplasma wenyonii (strain Massachusetts)</name>
    <name type="common">Eperythrozoon wenyonii</name>
    <dbReference type="NCBI Taxonomy" id="1197325"/>
    <lineage>
        <taxon>Bacteria</taxon>
        <taxon>Bacillati</taxon>
        <taxon>Mycoplasmatota</taxon>
        <taxon>Mollicutes</taxon>
        <taxon>Mycoplasmataceae</taxon>
        <taxon>Mycoplasma</taxon>
    </lineage>
</organism>
<evidence type="ECO:0000313" key="2">
    <source>
        <dbReference type="Proteomes" id="UP000009005"/>
    </source>
</evidence>
<dbReference type="HOGENOM" id="CLU_1407452_0_0_14"/>
<proteinExistence type="predicted"/>
<name>I6Z6F4_MYCWM</name>
<accession>I6Z6F4</accession>
<sequence length="214" mass="24258">MPSKLGHLVKLVPVAIGGTYSAYPSFLPTEPKDIKSLFEERKCYVVAHSEKSSGSGSTEGEKYLLACRTYPVGKTLDFFYFDTSSKSKIAIPVKYLKLGNNDDSGGGQEKGKKLDLDFIWGNSTSFEAKPFVFNTPVFDFELRGNQETGLYLINLCKETEIGTFLNVTNSKQILKCMWNGNDGKEWGDFWKEAEKKNYYFCLFQVQIIKVTRRK</sequence>
<evidence type="ECO:0000313" key="1">
    <source>
        <dbReference type="EMBL" id="AFN65168.1"/>
    </source>
</evidence>
<protein>
    <submittedName>
        <fullName evidence="1">Uncharacterized protein</fullName>
    </submittedName>
</protein>
<dbReference type="PATRIC" id="fig|1197325.3.peg.405"/>
<dbReference type="RefSeq" id="WP_014849878.1">
    <property type="nucleotide sequence ID" value="NC_018149.1"/>
</dbReference>
<dbReference type="STRING" id="1197325.WEN_01875"/>
<reference evidence="1 2" key="1">
    <citation type="journal article" date="2012" name="J. Bacteriol.">
        <title>Complete genome sequence of Mycoplasma wenyonii strain Massachusetts.</title>
        <authorList>
            <person name="Dos Santos A.P."/>
            <person name="Guimaraes A.M."/>
            <person name="do Nascimento N.C."/>
            <person name="Sanmiguel P.J."/>
            <person name="Messick J.B."/>
        </authorList>
    </citation>
    <scope>NUCLEOTIDE SEQUENCE [LARGE SCALE GENOMIC DNA]</scope>
    <source>
        <strain evidence="1 2">Massachusetts</strain>
    </source>
</reference>
<dbReference type="Proteomes" id="UP000009005">
    <property type="component" value="Chromosome"/>
</dbReference>
<keyword evidence="2" id="KW-1185">Reference proteome</keyword>